<comment type="caution">
    <text evidence="6">The sequence shown here is derived from an EMBL/GenBank/DDBJ whole genome shotgun (WGS) entry which is preliminary data.</text>
</comment>
<evidence type="ECO:0000259" key="5">
    <source>
        <dbReference type="PROSITE" id="PS50089"/>
    </source>
</evidence>
<proteinExistence type="predicted"/>
<dbReference type="Gene3D" id="3.30.40.10">
    <property type="entry name" value="Zinc/RING finger domain, C3HC4 (zinc finger)"/>
    <property type="match status" value="1"/>
</dbReference>
<keyword evidence="1" id="KW-0479">Metal-binding</keyword>
<dbReference type="EMBL" id="JACGWJ010000032">
    <property type="protein sequence ID" value="KAL0296683.1"/>
    <property type="molecule type" value="Genomic_DNA"/>
</dbReference>
<dbReference type="PROSITE" id="PS50089">
    <property type="entry name" value="ZF_RING_2"/>
    <property type="match status" value="1"/>
</dbReference>
<name>A0AAW2JRF7_SESRA</name>
<evidence type="ECO:0000313" key="6">
    <source>
        <dbReference type="EMBL" id="KAL0296683.1"/>
    </source>
</evidence>
<dbReference type="SUPFAM" id="SSF57850">
    <property type="entry name" value="RING/U-box"/>
    <property type="match status" value="1"/>
</dbReference>
<keyword evidence="3" id="KW-0862">Zinc</keyword>
<dbReference type="GO" id="GO:0016567">
    <property type="term" value="P:protein ubiquitination"/>
    <property type="evidence" value="ECO:0007669"/>
    <property type="project" value="TreeGrafter"/>
</dbReference>
<evidence type="ECO:0000256" key="2">
    <source>
        <dbReference type="ARBA" id="ARBA00022771"/>
    </source>
</evidence>
<gene>
    <name evidence="6" type="ORF">Sradi_6720400</name>
</gene>
<dbReference type="InterPro" id="IPR001841">
    <property type="entry name" value="Znf_RING"/>
</dbReference>
<dbReference type="PANTHER" id="PTHR45969">
    <property type="entry name" value="RING ZINC FINGER PROTEIN-RELATED"/>
    <property type="match status" value="1"/>
</dbReference>
<evidence type="ECO:0000256" key="3">
    <source>
        <dbReference type="ARBA" id="ARBA00022833"/>
    </source>
</evidence>
<organism evidence="6">
    <name type="scientific">Sesamum radiatum</name>
    <name type="common">Black benniseed</name>
    <dbReference type="NCBI Taxonomy" id="300843"/>
    <lineage>
        <taxon>Eukaryota</taxon>
        <taxon>Viridiplantae</taxon>
        <taxon>Streptophyta</taxon>
        <taxon>Embryophyta</taxon>
        <taxon>Tracheophyta</taxon>
        <taxon>Spermatophyta</taxon>
        <taxon>Magnoliopsida</taxon>
        <taxon>eudicotyledons</taxon>
        <taxon>Gunneridae</taxon>
        <taxon>Pentapetalae</taxon>
        <taxon>asterids</taxon>
        <taxon>lamiids</taxon>
        <taxon>Lamiales</taxon>
        <taxon>Pedaliaceae</taxon>
        <taxon>Sesamum</taxon>
    </lineage>
</organism>
<dbReference type="CDD" id="cd23123">
    <property type="entry name" value="RING-H2_RHA2B"/>
    <property type="match status" value="1"/>
</dbReference>
<reference evidence="6" key="2">
    <citation type="journal article" date="2024" name="Plant">
        <title>Genomic evolution and insights into agronomic trait innovations of Sesamum species.</title>
        <authorList>
            <person name="Miao H."/>
            <person name="Wang L."/>
            <person name="Qu L."/>
            <person name="Liu H."/>
            <person name="Sun Y."/>
            <person name="Le M."/>
            <person name="Wang Q."/>
            <person name="Wei S."/>
            <person name="Zheng Y."/>
            <person name="Lin W."/>
            <person name="Duan Y."/>
            <person name="Cao H."/>
            <person name="Xiong S."/>
            <person name="Wang X."/>
            <person name="Wei L."/>
            <person name="Li C."/>
            <person name="Ma Q."/>
            <person name="Ju M."/>
            <person name="Zhao R."/>
            <person name="Li G."/>
            <person name="Mu C."/>
            <person name="Tian Q."/>
            <person name="Mei H."/>
            <person name="Zhang T."/>
            <person name="Gao T."/>
            <person name="Zhang H."/>
        </authorList>
    </citation>
    <scope>NUCLEOTIDE SEQUENCE</scope>
    <source>
        <strain evidence="6">G02</strain>
    </source>
</reference>
<dbReference type="AlphaFoldDB" id="A0AAW2JRF7"/>
<dbReference type="GO" id="GO:0061630">
    <property type="term" value="F:ubiquitin protein ligase activity"/>
    <property type="evidence" value="ECO:0007669"/>
    <property type="project" value="TreeGrafter"/>
</dbReference>
<dbReference type="SMART" id="SM00184">
    <property type="entry name" value="RING"/>
    <property type="match status" value="1"/>
</dbReference>
<sequence>MGLQNQLADASSESVVVLMVVLIARSPGPLLPGFDPDHQHHFGSSNSLYDVVGSGLASLILLCDQLNLNRACSYPNPSDGVDGLDADCVVCLNRLSEGDRVRELACHHVFHKDCLDGWLDHLNFNCPLCRAPLVSDESVDYTQRRVAGDLLAWFPFH</sequence>
<dbReference type="PANTHER" id="PTHR45969:SF5">
    <property type="entry name" value="E3 UBIQUITIN-PROTEIN LIGASE RHA2A"/>
    <property type="match status" value="1"/>
</dbReference>
<protein>
    <submittedName>
        <fullName evidence="6">E3 ubiquitin-protein ligase RHA2B</fullName>
    </submittedName>
</protein>
<evidence type="ECO:0000256" key="4">
    <source>
        <dbReference type="PROSITE-ProRule" id="PRU00175"/>
    </source>
</evidence>
<evidence type="ECO:0000256" key="1">
    <source>
        <dbReference type="ARBA" id="ARBA00022723"/>
    </source>
</evidence>
<reference evidence="6" key="1">
    <citation type="submission" date="2020-06" db="EMBL/GenBank/DDBJ databases">
        <authorList>
            <person name="Li T."/>
            <person name="Hu X."/>
            <person name="Zhang T."/>
            <person name="Song X."/>
            <person name="Zhang H."/>
            <person name="Dai N."/>
            <person name="Sheng W."/>
            <person name="Hou X."/>
            <person name="Wei L."/>
        </authorList>
    </citation>
    <scope>NUCLEOTIDE SEQUENCE</scope>
    <source>
        <strain evidence="6">G02</strain>
        <tissue evidence="6">Leaf</tissue>
    </source>
</reference>
<dbReference type="GO" id="GO:0008270">
    <property type="term" value="F:zinc ion binding"/>
    <property type="evidence" value="ECO:0007669"/>
    <property type="project" value="UniProtKB-KW"/>
</dbReference>
<feature type="domain" description="RING-type" evidence="5">
    <location>
        <begin position="88"/>
        <end position="130"/>
    </location>
</feature>
<dbReference type="InterPro" id="IPR013083">
    <property type="entry name" value="Znf_RING/FYVE/PHD"/>
</dbReference>
<accession>A0AAW2JRF7</accession>
<keyword evidence="2 4" id="KW-0863">Zinc-finger</keyword>
<dbReference type="Pfam" id="PF13639">
    <property type="entry name" value="zf-RING_2"/>
    <property type="match status" value="1"/>
</dbReference>